<feature type="region of interest" description="Disordered" evidence="1">
    <location>
        <begin position="48"/>
        <end position="83"/>
    </location>
</feature>
<dbReference type="HOGENOM" id="CLU_2037425_0_0_1"/>
<dbReference type="Proteomes" id="UP000002624">
    <property type="component" value="Unassembled WGS sequence"/>
</dbReference>
<evidence type="ECO:0000313" key="3">
    <source>
        <dbReference type="Proteomes" id="UP000002624"/>
    </source>
</evidence>
<evidence type="ECO:0000256" key="1">
    <source>
        <dbReference type="SAM" id="MobiDB-lite"/>
    </source>
</evidence>
<feature type="compositionally biased region" description="Basic and acidic residues" evidence="1">
    <location>
        <begin position="70"/>
        <end position="81"/>
    </location>
</feature>
<dbReference type="OMA" id="IRDHDWI"/>
<organism evidence="2 3">
    <name type="scientific">Ajellomyces capsulatus (strain H143)</name>
    <name type="common">Darling's disease fungus</name>
    <name type="synonym">Histoplasma capsulatum</name>
    <dbReference type="NCBI Taxonomy" id="544712"/>
    <lineage>
        <taxon>Eukaryota</taxon>
        <taxon>Fungi</taxon>
        <taxon>Dikarya</taxon>
        <taxon>Ascomycota</taxon>
        <taxon>Pezizomycotina</taxon>
        <taxon>Eurotiomycetes</taxon>
        <taxon>Eurotiomycetidae</taxon>
        <taxon>Onygenales</taxon>
        <taxon>Ajellomycetaceae</taxon>
        <taxon>Histoplasma</taxon>
    </lineage>
</organism>
<accession>C6HTH0</accession>
<reference evidence="3" key="1">
    <citation type="submission" date="2009-05" db="EMBL/GenBank/DDBJ databases">
        <title>The genome sequence of Ajellomyces capsulatus strain H143.</title>
        <authorList>
            <person name="Champion M."/>
            <person name="Cuomo C.A."/>
            <person name="Ma L.-J."/>
            <person name="Henn M.R."/>
            <person name="Sil A."/>
            <person name="Goldman B."/>
            <person name="Young S.K."/>
            <person name="Kodira C.D."/>
            <person name="Zeng Q."/>
            <person name="Koehrsen M."/>
            <person name="Alvarado L."/>
            <person name="Berlin A.M."/>
            <person name="Borenstein D."/>
            <person name="Chen Z."/>
            <person name="Engels R."/>
            <person name="Freedman E."/>
            <person name="Gellesch M."/>
            <person name="Goldberg J."/>
            <person name="Griggs A."/>
            <person name="Gujja S."/>
            <person name="Heiman D.I."/>
            <person name="Hepburn T.A."/>
            <person name="Howarth C."/>
            <person name="Jen D."/>
            <person name="Larson L."/>
            <person name="Lewis B."/>
            <person name="Mehta T."/>
            <person name="Park D."/>
            <person name="Pearson M."/>
            <person name="Roberts A."/>
            <person name="Saif S."/>
            <person name="Shea T.D."/>
            <person name="Shenoy N."/>
            <person name="Sisk P."/>
            <person name="Stolte C."/>
            <person name="Sykes S."/>
            <person name="Walk T."/>
            <person name="White J."/>
            <person name="Yandava C."/>
            <person name="Klein B."/>
            <person name="McEwen J.G."/>
            <person name="Puccia R."/>
            <person name="Goldman G.H."/>
            <person name="Felipe M.S."/>
            <person name="Nino-Vega G."/>
            <person name="San-Blas G."/>
            <person name="Taylor J.W."/>
            <person name="Mendoza L."/>
            <person name="Galagan J.E."/>
            <person name="Nusbaum C."/>
            <person name="Birren B.W."/>
        </authorList>
    </citation>
    <scope>NUCLEOTIDE SEQUENCE [LARGE SCALE GENOMIC DNA]</scope>
    <source>
        <strain evidence="3">H143</strain>
    </source>
</reference>
<dbReference type="AlphaFoldDB" id="C6HTH0"/>
<dbReference type="VEuPathDB" id="FungiDB:HCDG_09501"/>
<gene>
    <name evidence="2" type="ORF">HCDG_09501</name>
</gene>
<proteinExistence type="predicted"/>
<name>C6HTH0_AJECH</name>
<evidence type="ECO:0000313" key="2">
    <source>
        <dbReference type="EMBL" id="EER36448.1"/>
    </source>
</evidence>
<dbReference type="OrthoDB" id="10426797at2759"/>
<dbReference type="EMBL" id="GG692441">
    <property type="protein sequence ID" value="EER36448.1"/>
    <property type="molecule type" value="Genomic_DNA"/>
</dbReference>
<sequence length="129" mass="14072">MEVLAYSFVSGSRLVTALRPKQPDTFPFQTRRTRAGTVYALVTDCGLNGKTTGHDSPVQKAKKSGASKPRGADPMRKDKESSAVSSRLGLVAVIGIRDHDWIRNSGLLRRISPSPSSALEMLFRSTGRR</sequence>
<protein>
    <submittedName>
        <fullName evidence="2">Uncharacterized protein</fullName>
    </submittedName>
</protein>